<keyword evidence="1" id="KW-0539">Nucleus</keyword>
<keyword evidence="1" id="KW-0862">Zinc</keyword>
<dbReference type="AlphaFoldDB" id="A0A445EQ03"/>
<sequence length="112" mass="13197">MEFEEWWNNVVSELGVKDNPWMCDLYARRCMWETTHICGHLFGVFRTTSRCEGLHSMLDFVEQFSRCISQMRSQEALSDLRSIVDEIVLQSPLRLLERPVASVLTREIFLLL</sequence>
<comment type="subcellular location">
    <subcellularLocation>
        <location evidence="1">Nucleus</location>
    </subcellularLocation>
</comment>
<comment type="similarity">
    <text evidence="1">Belongs to the FHY3/FAR1 family.</text>
</comment>
<dbReference type="GO" id="GO:0006355">
    <property type="term" value="P:regulation of DNA-templated transcription"/>
    <property type="evidence" value="ECO:0007669"/>
    <property type="project" value="UniProtKB-UniRule"/>
</dbReference>
<keyword evidence="3" id="KW-1185">Reference proteome</keyword>
<dbReference type="InterPro" id="IPR031052">
    <property type="entry name" value="FHY3/FAR1"/>
</dbReference>
<accession>A0A445EQ03</accession>
<keyword evidence="1" id="KW-0863">Zinc-finger</keyword>
<dbReference type="GO" id="GO:0008270">
    <property type="term" value="F:zinc ion binding"/>
    <property type="evidence" value="ECO:0007669"/>
    <property type="project" value="UniProtKB-UniRule"/>
</dbReference>
<protein>
    <recommendedName>
        <fullName evidence="1">Protein FAR1-RELATED SEQUENCE</fullName>
    </recommendedName>
</protein>
<reference evidence="2 3" key="1">
    <citation type="submission" date="2019-01" db="EMBL/GenBank/DDBJ databases">
        <title>Sequencing of cultivated peanut Arachis hypogaea provides insights into genome evolution and oil improvement.</title>
        <authorList>
            <person name="Chen X."/>
        </authorList>
    </citation>
    <scope>NUCLEOTIDE SEQUENCE [LARGE SCALE GENOMIC DNA]</scope>
    <source>
        <strain evidence="3">cv. Fuhuasheng</strain>
        <tissue evidence="2">Leaves</tissue>
    </source>
</reference>
<comment type="function">
    <text evidence="1">Putative transcription activator involved in regulating light control of development.</text>
</comment>
<comment type="caution">
    <text evidence="2">The sequence shown here is derived from an EMBL/GenBank/DDBJ whole genome shotgun (WGS) entry which is preliminary data.</text>
</comment>
<organism evidence="2 3">
    <name type="scientific">Arachis hypogaea</name>
    <name type="common">Peanut</name>
    <dbReference type="NCBI Taxonomy" id="3818"/>
    <lineage>
        <taxon>Eukaryota</taxon>
        <taxon>Viridiplantae</taxon>
        <taxon>Streptophyta</taxon>
        <taxon>Embryophyta</taxon>
        <taxon>Tracheophyta</taxon>
        <taxon>Spermatophyta</taxon>
        <taxon>Magnoliopsida</taxon>
        <taxon>eudicotyledons</taxon>
        <taxon>Gunneridae</taxon>
        <taxon>Pentapetalae</taxon>
        <taxon>rosids</taxon>
        <taxon>fabids</taxon>
        <taxon>Fabales</taxon>
        <taxon>Fabaceae</taxon>
        <taxon>Papilionoideae</taxon>
        <taxon>50 kb inversion clade</taxon>
        <taxon>dalbergioids sensu lato</taxon>
        <taxon>Dalbergieae</taxon>
        <taxon>Pterocarpus clade</taxon>
        <taxon>Arachis</taxon>
    </lineage>
</organism>
<evidence type="ECO:0000313" key="3">
    <source>
        <dbReference type="Proteomes" id="UP000289738"/>
    </source>
</evidence>
<evidence type="ECO:0000256" key="1">
    <source>
        <dbReference type="RuleBase" id="RU367018"/>
    </source>
</evidence>
<evidence type="ECO:0000313" key="2">
    <source>
        <dbReference type="EMBL" id="RYR77436.1"/>
    </source>
</evidence>
<proteinExistence type="inferred from homology"/>
<name>A0A445EQ03_ARAHY</name>
<keyword evidence="1" id="KW-0479">Metal-binding</keyword>
<gene>
    <name evidence="2" type="ORF">Ahy_A01g001892</name>
</gene>
<dbReference type="PANTHER" id="PTHR31669:SF292">
    <property type="entry name" value="OS02G0262500 PROTEIN"/>
    <property type="match status" value="1"/>
</dbReference>
<dbReference type="Proteomes" id="UP000289738">
    <property type="component" value="Chromosome A01"/>
</dbReference>
<dbReference type="PANTHER" id="PTHR31669">
    <property type="entry name" value="PROTEIN FAR1-RELATED SEQUENCE 10-RELATED"/>
    <property type="match status" value="1"/>
</dbReference>
<dbReference type="GO" id="GO:0005634">
    <property type="term" value="C:nucleus"/>
    <property type="evidence" value="ECO:0007669"/>
    <property type="project" value="UniProtKB-SubCell"/>
</dbReference>
<dbReference type="EMBL" id="SDMP01000001">
    <property type="protein sequence ID" value="RYR77436.1"/>
    <property type="molecule type" value="Genomic_DNA"/>
</dbReference>